<comment type="subcellular location">
    <subcellularLocation>
        <location evidence="1">Membrane</location>
        <topology evidence="1">Single-pass type I membrane protein</topology>
    </subcellularLocation>
</comment>
<dbReference type="PANTHER" id="PTHR23037">
    <property type="entry name" value="CYTOKINE RECEPTOR"/>
    <property type="match status" value="1"/>
</dbReference>
<evidence type="ECO:0000256" key="8">
    <source>
        <dbReference type="SAM" id="SignalP"/>
    </source>
</evidence>
<evidence type="ECO:0000259" key="9">
    <source>
        <dbReference type="Pfam" id="PF09240"/>
    </source>
</evidence>
<keyword evidence="6" id="KW-0675">Receptor</keyword>
<keyword evidence="7" id="KW-0325">Glycoprotein</keyword>
<feature type="signal peptide" evidence="8">
    <location>
        <begin position="1"/>
        <end position="28"/>
    </location>
</feature>
<dbReference type="Proteomes" id="UP001044222">
    <property type="component" value="Unassembled WGS sequence"/>
</dbReference>
<dbReference type="SUPFAM" id="SSF49265">
    <property type="entry name" value="Fibronectin type III"/>
    <property type="match status" value="3"/>
</dbReference>
<name>A0A9D3MQV8_ANGAN</name>
<feature type="domain" description="Type I cytokine receptor cytokine-binding" evidence="9">
    <location>
        <begin position="145"/>
        <end position="237"/>
    </location>
</feature>
<dbReference type="Gene3D" id="2.60.40.10">
    <property type="entry name" value="Immunoglobulins"/>
    <property type="match status" value="3"/>
</dbReference>
<comment type="caution">
    <text evidence="10">The sequence shown here is derived from an EMBL/GenBank/DDBJ whole genome shotgun (WGS) entry which is preliminary data.</text>
</comment>
<keyword evidence="3 8" id="KW-0732">Signal</keyword>
<dbReference type="EMBL" id="JAFIRN010000003">
    <property type="protein sequence ID" value="KAG5853145.1"/>
    <property type="molecule type" value="Genomic_DNA"/>
</dbReference>
<feature type="chain" id="PRO_5038887472" description="Type I cytokine receptor cytokine-binding domain-containing protein" evidence="8">
    <location>
        <begin position="29"/>
        <end position="339"/>
    </location>
</feature>
<dbReference type="PANTHER" id="PTHR23037:SF45">
    <property type="entry name" value="INTERLEUKIN 13 RECEPTOR SUBUNIT ALPHA 2"/>
    <property type="match status" value="1"/>
</dbReference>
<evidence type="ECO:0000256" key="7">
    <source>
        <dbReference type="ARBA" id="ARBA00023180"/>
    </source>
</evidence>
<protein>
    <recommendedName>
        <fullName evidence="9">Type I cytokine receptor cytokine-binding domain-containing protein</fullName>
    </recommendedName>
</protein>
<evidence type="ECO:0000256" key="5">
    <source>
        <dbReference type="ARBA" id="ARBA00023136"/>
    </source>
</evidence>
<dbReference type="GO" id="GO:0009897">
    <property type="term" value="C:external side of plasma membrane"/>
    <property type="evidence" value="ECO:0007669"/>
    <property type="project" value="TreeGrafter"/>
</dbReference>
<evidence type="ECO:0000256" key="6">
    <source>
        <dbReference type="ARBA" id="ARBA00023170"/>
    </source>
</evidence>
<evidence type="ECO:0000256" key="4">
    <source>
        <dbReference type="ARBA" id="ARBA00022989"/>
    </source>
</evidence>
<organism evidence="10 11">
    <name type="scientific">Anguilla anguilla</name>
    <name type="common">European freshwater eel</name>
    <name type="synonym">Muraena anguilla</name>
    <dbReference type="NCBI Taxonomy" id="7936"/>
    <lineage>
        <taxon>Eukaryota</taxon>
        <taxon>Metazoa</taxon>
        <taxon>Chordata</taxon>
        <taxon>Craniata</taxon>
        <taxon>Vertebrata</taxon>
        <taxon>Euteleostomi</taxon>
        <taxon>Actinopterygii</taxon>
        <taxon>Neopterygii</taxon>
        <taxon>Teleostei</taxon>
        <taxon>Anguilliformes</taxon>
        <taxon>Anguillidae</taxon>
        <taxon>Anguilla</taxon>
    </lineage>
</organism>
<evidence type="ECO:0000313" key="11">
    <source>
        <dbReference type="Proteomes" id="UP001044222"/>
    </source>
</evidence>
<evidence type="ECO:0000256" key="2">
    <source>
        <dbReference type="ARBA" id="ARBA00022692"/>
    </source>
</evidence>
<sequence length="339" mass="38265">MAVDGTLWYAPVWMLTAVLLLLMNICLADHEITVDPPGNIQIVDPGHLGQLYINWTLPASLQNRTDCEIRFELQYFNTYEGEWTTIRTRLQSYSAQFDLEKNVHVRIQTILRGPCSGSKETKSPPAEVLQKPPGVDFPGTKIKGLSCIFHQKEYMNCTWHKGHRTPPQATYCLYFWHRKMGHAMECPKYIRSHGHRSGCSFPGSSLLEFTEFNVCVNGSSEGDLLQPAYFTLQLQNHVKPGVIDTLHLKTLPEGAVRLEWAPPKGRIPEACLEFEVESSPEGTGGLKVKNVTRKTHFTASPPGPCKSLCFRVKSRVHEFCSDASFWSDWSHPRCLSGNC</sequence>
<dbReference type="Pfam" id="PF09240">
    <property type="entry name" value="IL6Ra-bind"/>
    <property type="match status" value="1"/>
</dbReference>
<dbReference type="InterPro" id="IPR015321">
    <property type="entry name" value="TypeI_recpt_CBD"/>
</dbReference>
<proteinExistence type="predicted"/>
<keyword evidence="5" id="KW-0472">Membrane</keyword>
<gene>
    <name evidence="10" type="ORF">ANANG_G00069970</name>
</gene>
<keyword evidence="4" id="KW-1133">Transmembrane helix</keyword>
<reference evidence="10" key="1">
    <citation type="submission" date="2021-01" db="EMBL/GenBank/DDBJ databases">
        <title>A chromosome-scale assembly of European eel, Anguilla anguilla.</title>
        <authorList>
            <person name="Henkel C."/>
            <person name="Jong-Raadsen S.A."/>
            <person name="Dufour S."/>
            <person name="Weltzien F.-A."/>
            <person name="Palstra A.P."/>
            <person name="Pelster B."/>
            <person name="Spaink H.P."/>
            <person name="Van Den Thillart G.E."/>
            <person name="Jansen H."/>
            <person name="Zahm M."/>
            <person name="Klopp C."/>
            <person name="Cedric C."/>
            <person name="Louis A."/>
            <person name="Berthelot C."/>
            <person name="Parey E."/>
            <person name="Roest Crollius H."/>
            <person name="Montfort J."/>
            <person name="Robinson-Rechavi M."/>
            <person name="Bucao C."/>
            <person name="Bouchez O."/>
            <person name="Gislard M."/>
            <person name="Lluch J."/>
            <person name="Milhes M."/>
            <person name="Lampietro C."/>
            <person name="Lopez Roques C."/>
            <person name="Donnadieu C."/>
            <person name="Braasch I."/>
            <person name="Desvignes T."/>
            <person name="Postlethwait J."/>
            <person name="Bobe J."/>
            <person name="Guiguen Y."/>
            <person name="Dirks R."/>
        </authorList>
    </citation>
    <scope>NUCLEOTIDE SEQUENCE</scope>
    <source>
        <strain evidence="10">Tag_6206</strain>
        <tissue evidence="10">Liver</tissue>
    </source>
</reference>
<dbReference type="InterPro" id="IPR036116">
    <property type="entry name" value="FN3_sf"/>
</dbReference>
<keyword evidence="11" id="KW-1185">Reference proteome</keyword>
<dbReference type="GO" id="GO:0004896">
    <property type="term" value="F:cytokine receptor activity"/>
    <property type="evidence" value="ECO:0007669"/>
    <property type="project" value="TreeGrafter"/>
</dbReference>
<accession>A0A9D3MQV8</accession>
<dbReference type="AlphaFoldDB" id="A0A9D3MQV8"/>
<evidence type="ECO:0000256" key="1">
    <source>
        <dbReference type="ARBA" id="ARBA00004479"/>
    </source>
</evidence>
<dbReference type="InterPro" id="IPR013783">
    <property type="entry name" value="Ig-like_fold"/>
</dbReference>
<evidence type="ECO:0000256" key="3">
    <source>
        <dbReference type="ARBA" id="ARBA00022729"/>
    </source>
</evidence>
<keyword evidence="2" id="KW-0812">Transmembrane</keyword>
<evidence type="ECO:0000313" key="10">
    <source>
        <dbReference type="EMBL" id="KAG5853145.1"/>
    </source>
</evidence>